<gene>
    <name evidence="9" type="ORF">PPG34_12235</name>
</gene>
<feature type="domain" description="Multidrug resistance protein MdtA-like barrel-sandwich hybrid" evidence="7">
    <location>
        <begin position="71"/>
        <end position="204"/>
    </location>
</feature>
<keyword evidence="4" id="KW-0175">Coiled coil</keyword>
<evidence type="ECO:0000256" key="4">
    <source>
        <dbReference type="SAM" id="Coils"/>
    </source>
</evidence>
<dbReference type="Gene3D" id="2.40.420.20">
    <property type="match status" value="1"/>
</dbReference>
<organism evidence="9 10">
    <name type="scientific">Candidatus Nitronereus thalassa</name>
    <dbReference type="NCBI Taxonomy" id="3020898"/>
    <lineage>
        <taxon>Bacteria</taxon>
        <taxon>Pseudomonadati</taxon>
        <taxon>Nitrospirota</taxon>
        <taxon>Nitrospiria</taxon>
        <taxon>Nitrospirales</taxon>
        <taxon>Nitrospiraceae</taxon>
        <taxon>Candidatus Nitronereus</taxon>
    </lineage>
</organism>
<evidence type="ECO:0000256" key="3">
    <source>
        <dbReference type="ARBA" id="ARBA00022448"/>
    </source>
</evidence>
<evidence type="ECO:0000259" key="6">
    <source>
        <dbReference type="Pfam" id="PF25876"/>
    </source>
</evidence>
<feature type="chain" id="PRO_5045056787" evidence="5">
    <location>
        <begin position="27"/>
        <end position="376"/>
    </location>
</feature>
<evidence type="ECO:0000259" key="8">
    <source>
        <dbReference type="Pfam" id="PF25967"/>
    </source>
</evidence>
<feature type="signal peptide" evidence="5">
    <location>
        <begin position="1"/>
        <end position="26"/>
    </location>
</feature>
<proteinExistence type="inferred from homology"/>
<dbReference type="Gene3D" id="2.40.30.170">
    <property type="match status" value="1"/>
</dbReference>
<sequence length="376" mass="40336">MIIKKKHSVPFLVCISLCGLITILGACSEQHPPEAEELIRPVRSQQVFLTGSDQVRTFSGTAQAGLEAKLSFKVAGTLQKLFVKVGDKVKQGQVLASLDSQDYQLQVQRAEAALARAKASARSAAADYSRVRALYENRNASRNDLDQARAAAESSQAEVSSSAKDLELARLQLDYTRLSAPAACYVASVPVEVNENVQAGKIIMEVVCGSRLEVEVGIPEVFIARVKRGSAVTVTFDAIPGLQFPALVTKVGVASGQTGTTFPVTVQLQQAVPGFRSGLAAEVTFRFEGRKGEARILVPPVAVGEDPEGRYVYVLDELNDGIGRVKRTPVVIGELSPEGLEIIDGLQDGARIVTAGVRRIHDGQRVRLMGDAADER</sequence>
<keyword evidence="10" id="KW-1185">Reference proteome</keyword>
<feature type="domain" description="Multidrug resistance protein MdtA-like alpha-helical hairpin" evidence="6">
    <location>
        <begin position="107"/>
        <end position="176"/>
    </location>
</feature>
<evidence type="ECO:0000259" key="7">
    <source>
        <dbReference type="Pfam" id="PF25917"/>
    </source>
</evidence>
<comment type="similarity">
    <text evidence="2">Belongs to the membrane fusion protein (MFP) (TC 8.A.1) family.</text>
</comment>
<keyword evidence="3" id="KW-0813">Transport</keyword>
<dbReference type="Pfam" id="PF25917">
    <property type="entry name" value="BSH_RND"/>
    <property type="match status" value="1"/>
</dbReference>
<dbReference type="RefSeq" id="WP_313833614.1">
    <property type="nucleotide sequence ID" value="NZ_JAQOUE010000001.1"/>
</dbReference>
<comment type="subcellular location">
    <subcellularLocation>
        <location evidence="1">Cell envelope</location>
    </subcellularLocation>
</comment>
<dbReference type="SUPFAM" id="SSF111369">
    <property type="entry name" value="HlyD-like secretion proteins"/>
    <property type="match status" value="1"/>
</dbReference>
<dbReference type="InterPro" id="IPR058627">
    <property type="entry name" value="MdtA-like_C"/>
</dbReference>
<evidence type="ECO:0000256" key="5">
    <source>
        <dbReference type="SAM" id="SignalP"/>
    </source>
</evidence>
<feature type="coiled-coil region" evidence="4">
    <location>
        <begin position="100"/>
        <end position="158"/>
    </location>
</feature>
<dbReference type="Gene3D" id="1.10.287.470">
    <property type="entry name" value="Helix hairpin bin"/>
    <property type="match status" value="1"/>
</dbReference>
<evidence type="ECO:0000256" key="1">
    <source>
        <dbReference type="ARBA" id="ARBA00004196"/>
    </source>
</evidence>
<dbReference type="InterPro" id="IPR006143">
    <property type="entry name" value="RND_pump_MFP"/>
</dbReference>
<accession>A0ABU3K9J4</accession>
<dbReference type="Proteomes" id="UP001250932">
    <property type="component" value="Unassembled WGS sequence"/>
</dbReference>
<comment type="caution">
    <text evidence="9">The sequence shown here is derived from an EMBL/GenBank/DDBJ whole genome shotgun (WGS) entry which is preliminary data.</text>
</comment>
<dbReference type="Pfam" id="PF25876">
    <property type="entry name" value="HH_MFP_RND"/>
    <property type="match status" value="1"/>
</dbReference>
<dbReference type="InterPro" id="IPR058625">
    <property type="entry name" value="MdtA-like_BSH"/>
</dbReference>
<evidence type="ECO:0000313" key="10">
    <source>
        <dbReference type="Proteomes" id="UP001250932"/>
    </source>
</evidence>
<dbReference type="PROSITE" id="PS51257">
    <property type="entry name" value="PROKAR_LIPOPROTEIN"/>
    <property type="match status" value="1"/>
</dbReference>
<keyword evidence="5" id="KW-0732">Signal</keyword>
<dbReference type="EMBL" id="JAQOUE010000001">
    <property type="protein sequence ID" value="MDT7043120.1"/>
    <property type="molecule type" value="Genomic_DNA"/>
</dbReference>
<reference evidence="9 10" key="1">
    <citation type="journal article" date="2023" name="ISME J.">
        <title>Cultivation and genomic characterization of novel and ubiquitous marine nitrite-oxidizing bacteria from the Nitrospirales.</title>
        <authorList>
            <person name="Mueller A.J."/>
            <person name="Daebeler A."/>
            <person name="Herbold C.W."/>
            <person name="Kirkegaard R.H."/>
            <person name="Daims H."/>
        </authorList>
    </citation>
    <scope>NUCLEOTIDE SEQUENCE [LARGE SCALE GENOMIC DNA]</scope>
    <source>
        <strain evidence="9 10">EB</strain>
    </source>
</reference>
<name>A0ABU3K9J4_9BACT</name>
<evidence type="ECO:0000313" key="9">
    <source>
        <dbReference type="EMBL" id="MDT7043120.1"/>
    </source>
</evidence>
<dbReference type="Pfam" id="PF25967">
    <property type="entry name" value="RND-MFP_C"/>
    <property type="match status" value="1"/>
</dbReference>
<evidence type="ECO:0000256" key="2">
    <source>
        <dbReference type="ARBA" id="ARBA00009477"/>
    </source>
</evidence>
<dbReference type="PANTHER" id="PTHR30469">
    <property type="entry name" value="MULTIDRUG RESISTANCE PROTEIN MDTA"/>
    <property type="match status" value="1"/>
</dbReference>
<dbReference type="InterPro" id="IPR058624">
    <property type="entry name" value="MdtA-like_HH"/>
</dbReference>
<protein>
    <submittedName>
        <fullName evidence="9">Efflux RND transporter periplasmic adaptor subunit</fullName>
    </submittedName>
</protein>
<dbReference type="NCBIfam" id="TIGR01730">
    <property type="entry name" value="RND_mfp"/>
    <property type="match status" value="1"/>
</dbReference>
<dbReference type="Gene3D" id="2.40.50.100">
    <property type="match status" value="1"/>
</dbReference>
<feature type="domain" description="Multidrug resistance protein MdtA-like C-terminal permuted SH3" evidence="8">
    <location>
        <begin position="296"/>
        <end position="358"/>
    </location>
</feature>